<name>A0ABS4XVU0_9ACTN</name>
<evidence type="ECO:0000256" key="4">
    <source>
        <dbReference type="ARBA" id="ARBA00023163"/>
    </source>
</evidence>
<dbReference type="InterPro" id="IPR009061">
    <property type="entry name" value="DNA-bd_dom_put_sf"/>
</dbReference>
<dbReference type="Proteomes" id="UP001519291">
    <property type="component" value="Unassembled WGS sequence"/>
</dbReference>
<dbReference type="InterPro" id="IPR000551">
    <property type="entry name" value="MerR-type_HTH_dom"/>
</dbReference>
<dbReference type="EMBL" id="JAGIOH010000001">
    <property type="protein sequence ID" value="MBP2400626.1"/>
    <property type="molecule type" value="Genomic_DNA"/>
</dbReference>
<dbReference type="GO" id="GO:0003677">
    <property type="term" value="F:DNA binding"/>
    <property type="evidence" value="ECO:0007669"/>
    <property type="project" value="UniProtKB-KW"/>
</dbReference>
<evidence type="ECO:0000259" key="5">
    <source>
        <dbReference type="PROSITE" id="PS50937"/>
    </source>
</evidence>
<keyword evidence="2" id="KW-0805">Transcription regulation</keyword>
<evidence type="ECO:0000313" key="6">
    <source>
        <dbReference type="EMBL" id="MBP2400626.1"/>
    </source>
</evidence>
<dbReference type="PRINTS" id="PR00040">
    <property type="entry name" value="HTHMERR"/>
</dbReference>
<gene>
    <name evidence="6" type="ORF">JO379_000095</name>
</gene>
<sequence>MEYVLIGELSRRTGVRPRMLRYYEEQGLLDASRGANGYRDYDEESVVTVRQVRALLNAGLSTEVIRSVLPCARGERPELDMCVDLRAVLGRELAATDERIDELRRSRDALAGYLT</sequence>
<keyword evidence="4" id="KW-0804">Transcription</keyword>
<comment type="caution">
    <text evidence="6">The sequence shown here is derived from an EMBL/GenBank/DDBJ whole genome shotgun (WGS) entry which is preliminary data.</text>
</comment>
<keyword evidence="1" id="KW-0678">Repressor</keyword>
<evidence type="ECO:0000256" key="1">
    <source>
        <dbReference type="ARBA" id="ARBA00022491"/>
    </source>
</evidence>
<proteinExistence type="predicted"/>
<dbReference type="SMART" id="SM00422">
    <property type="entry name" value="HTH_MERR"/>
    <property type="match status" value="1"/>
</dbReference>
<dbReference type="PROSITE" id="PS50937">
    <property type="entry name" value="HTH_MERR_2"/>
    <property type="match status" value="1"/>
</dbReference>
<protein>
    <submittedName>
        <fullName evidence="6">DNA-binding transcriptional MerR regulator</fullName>
    </submittedName>
</protein>
<accession>A0ABS4XVU0</accession>
<dbReference type="CDD" id="cd01282">
    <property type="entry name" value="HTH_MerR-like_sg3"/>
    <property type="match status" value="1"/>
</dbReference>
<dbReference type="InterPro" id="IPR047057">
    <property type="entry name" value="MerR_fam"/>
</dbReference>
<reference evidence="6 7" key="1">
    <citation type="submission" date="2021-03" db="EMBL/GenBank/DDBJ databases">
        <title>Sequencing the genomes of 1000 actinobacteria strains.</title>
        <authorList>
            <person name="Klenk H.-P."/>
        </authorList>
    </citation>
    <scope>NUCLEOTIDE SEQUENCE [LARGE SCALE GENOMIC DNA]</scope>
    <source>
        <strain evidence="6 7">DSM 41480</strain>
    </source>
</reference>
<keyword evidence="3 6" id="KW-0238">DNA-binding</keyword>
<evidence type="ECO:0000256" key="2">
    <source>
        <dbReference type="ARBA" id="ARBA00023015"/>
    </source>
</evidence>
<dbReference type="PANTHER" id="PTHR30204">
    <property type="entry name" value="REDOX-CYCLING DRUG-SENSING TRANSCRIPTIONAL ACTIVATOR SOXR"/>
    <property type="match status" value="1"/>
</dbReference>
<dbReference type="Gene3D" id="1.10.1660.10">
    <property type="match status" value="1"/>
</dbReference>
<dbReference type="Pfam" id="PF13411">
    <property type="entry name" value="MerR_1"/>
    <property type="match status" value="1"/>
</dbReference>
<dbReference type="PANTHER" id="PTHR30204:SF69">
    <property type="entry name" value="MERR-FAMILY TRANSCRIPTIONAL REGULATOR"/>
    <property type="match status" value="1"/>
</dbReference>
<keyword evidence="7" id="KW-1185">Reference proteome</keyword>
<feature type="domain" description="HTH merR-type" evidence="5">
    <location>
        <begin position="6"/>
        <end position="71"/>
    </location>
</feature>
<evidence type="ECO:0000256" key="3">
    <source>
        <dbReference type="ARBA" id="ARBA00023125"/>
    </source>
</evidence>
<evidence type="ECO:0000313" key="7">
    <source>
        <dbReference type="Proteomes" id="UP001519291"/>
    </source>
</evidence>
<organism evidence="6 7">
    <name type="scientific">Streptomyces syringium</name>
    <dbReference type="NCBI Taxonomy" id="76729"/>
    <lineage>
        <taxon>Bacteria</taxon>
        <taxon>Bacillati</taxon>
        <taxon>Actinomycetota</taxon>
        <taxon>Actinomycetes</taxon>
        <taxon>Kitasatosporales</taxon>
        <taxon>Streptomycetaceae</taxon>
        <taxon>Streptomyces</taxon>
    </lineage>
</organism>
<dbReference type="SUPFAM" id="SSF46955">
    <property type="entry name" value="Putative DNA-binding domain"/>
    <property type="match status" value="1"/>
</dbReference>